<dbReference type="Pfam" id="PF00180">
    <property type="entry name" value="Iso_dh"/>
    <property type="match status" value="1"/>
</dbReference>
<accession>D3DYN5</accession>
<dbReference type="OrthoDB" id="6813at2157"/>
<keyword evidence="5 8" id="KW-0560">Oxidoreductase</keyword>
<gene>
    <name evidence="8" type="primary">leuB</name>
    <name evidence="8" type="ordered locus">mru_0103</name>
</gene>
<dbReference type="eggNOG" id="arCOG01163">
    <property type="taxonomic scope" value="Archaea"/>
</dbReference>
<dbReference type="PATRIC" id="fig|634498.28.peg.107"/>
<sequence>MYEIAVIPGDGIGKEVMEATINVLESLDVDFNFTYGEAGDECLEKNGVALPNETIQLAKNADACLFGAAGETAADVIVRLRQELNLFANLRPVKSYPNTNALFENLDFMIVRENTEGMYIAKEEEYTAEGAIARRIITRKASERIIEYAFQYAKDNNKSKVTGVHKANVLKISDGLFRDIFNEIADKYKDEIDSEDFYVDATAMYLITRPESFEVIVTTNLFGDILSDEGAGLVGGLGMIPSGNIGENGALFEPVHGSAPDIAGQGIANPLAMMLSAVMMLNYLGESEAEEKLNNAILELLNEGKCLTPDLGGSSTTMEVSEAIKSKL</sequence>
<evidence type="ECO:0000259" key="7">
    <source>
        <dbReference type="SMART" id="SM01329"/>
    </source>
</evidence>
<keyword evidence="3" id="KW-0479">Metal-binding</keyword>
<dbReference type="GO" id="GO:0003862">
    <property type="term" value="F:3-isopropylmalate dehydrogenase activity"/>
    <property type="evidence" value="ECO:0007669"/>
    <property type="project" value="UniProtKB-EC"/>
</dbReference>
<dbReference type="GeneID" id="8769721"/>
<proteinExistence type="inferred from homology"/>
<dbReference type="Gene3D" id="3.40.718.10">
    <property type="entry name" value="Isopropylmalate Dehydrogenase"/>
    <property type="match status" value="1"/>
</dbReference>
<dbReference type="PANTHER" id="PTHR11835:SF34">
    <property type="entry name" value="ISOCITRATE DEHYDROGENASE [NAD] SUBUNIT ALPHA, MITOCHONDRIAL"/>
    <property type="match status" value="1"/>
</dbReference>
<comment type="similarity">
    <text evidence="2">Belongs to the isocitrate and isopropylmalate dehydrogenases family.</text>
</comment>
<dbReference type="GO" id="GO:0004449">
    <property type="term" value="F:isocitrate dehydrogenase (NAD+) activity"/>
    <property type="evidence" value="ECO:0007669"/>
    <property type="project" value="TreeGrafter"/>
</dbReference>
<evidence type="ECO:0000256" key="4">
    <source>
        <dbReference type="ARBA" id="ARBA00022842"/>
    </source>
</evidence>
<keyword evidence="9" id="KW-1185">Reference proteome</keyword>
<dbReference type="Proteomes" id="UP000008680">
    <property type="component" value="Chromosome"/>
</dbReference>
<comment type="cofactor">
    <cofactor evidence="1">
        <name>Mg(2+)</name>
        <dbReference type="ChEBI" id="CHEBI:18420"/>
    </cofactor>
</comment>
<keyword evidence="6" id="KW-0520">NAD</keyword>
<dbReference type="GO" id="GO:0051287">
    <property type="term" value="F:NAD binding"/>
    <property type="evidence" value="ECO:0007669"/>
    <property type="project" value="InterPro"/>
</dbReference>
<dbReference type="EMBL" id="CP001719">
    <property type="protein sequence ID" value="ADC45955.1"/>
    <property type="molecule type" value="Genomic_DNA"/>
</dbReference>
<organism evidence="8 9">
    <name type="scientific">Methanobrevibacter ruminantium (strain ATCC 35063 / DSM 1093 / JCM 13430 / OCM 146 / M1)</name>
    <name type="common">Methanobacterium ruminantium</name>
    <dbReference type="NCBI Taxonomy" id="634498"/>
    <lineage>
        <taxon>Archaea</taxon>
        <taxon>Methanobacteriati</taxon>
        <taxon>Methanobacteriota</taxon>
        <taxon>Methanomada group</taxon>
        <taxon>Methanobacteria</taxon>
        <taxon>Methanobacteriales</taxon>
        <taxon>Methanobacteriaceae</taxon>
        <taxon>Methanobrevibacter</taxon>
    </lineage>
</organism>
<dbReference type="NCBIfam" id="TIGR02088">
    <property type="entry name" value="LEU3_arch"/>
    <property type="match status" value="1"/>
</dbReference>
<reference evidence="8 9" key="1">
    <citation type="journal article" date="2010" name="PLoS ONE">
        <title>The genome sequence of the rumen methanogen Methanobrevibacter ruminantium reveals new possibilities for controlling ruminant methane emissions.</title>
        <authorList>
            <person name="Leahy S.C."/>
            <person name="Kelly W.J."/>
            <person name="Altermann E."/>
            <person name="Ronimus R.S."/>
            <person name="Yeoman C.J."/>
            <person name="Pacheco D.M."/>
            <person name="Li D."/>
            <person name="Kong Z."/>
            <person name="McTavish S."/>
            <person name="Sang C."/>
            <person name="Lambie S.C."/>
            <person name="Janssen P.H."/>
            <person name="Dey D."/>
            <person name="Attwood G.T."/>
        </authorList>
    </citation>
    <scope>NUCLEOTIDE SEQUENCE [LARGE SCALE GENOMIC DNA]</scope>
    <source>
        <strain evidence="9">ATCC 35063 / DSM 1093 / JCM 13430 / OCM 146 / M1</strain>
    </source>
</reference>
<dbReference type="PANTHER" id="PTHR11835">
    <property type="entry name" value="DECARBOXYLATING DEHYDROGENASES-ISOCITRATE, ISOPROPYLMALATE, TARTRATE"/>
    <property type="match status" value="1"/>
</dbReference>
<dbReference type="PROSITE" id="PS00470">
    <property type="entry name" value="IDH_IMDH"/>
    <property type="match status" value="1"/>
</dbReference>
<dbReference type="HOGENOM" id="CLU_031953_0_1_2"/>
<dbReference type="SUPFAM" id="SSF53659">
    <property type="entry name" value="Isocitrate/Isopropylmalate dehydrogenase-like"/>
    <property type="match status" value="1"/>
</dbReference>
<feature type="domain" description="Isopropylmalate dehydrogenase-like" evidence="7">
    <location>
        <begin position="3"/>
        <end position="324"/>
    </location>
</feature>
<dbReference type="GO" id="GO:0006102">
    <property type="term" value="P:isocitrate metabolic process"/>
    <property type="evidence" value="ECO:0007669"/>
    <property type="project" value="TreeGrafter"/>
</dbReference>
<keyword evidence="4" id="KW-0460">Magnesium</keyword>
<evidence type="ECO:0000256" key="2">
    <source>
        <dbReference type="ARBA" id="ARBA00007769"/>
    </source>
</evidence>
<evidence type="ECO:0000256" key="1">
    <source>
        <dbReference type="ARBA" id="ARBA00001946"/>
    </source>
</evidence>
<dbReference type="STRING" id="634498.mru_0103"/>
<dbReference type="GO" id="GO:0019298">
    <property type="term" value="P:coenzyme B biosynthetic process"/>
    <property type="evidence" value="ECO:0007669"/>
    <property type="project" value="UniProtKB-ARBA"/>
</dbReference>
<evidence type="ECO:0000313" key="9">
    <source>
        <dbReference type="Proteomes" id="UP000008680"/>
    </source>
</evidence>
<dbReference type="AlphaFoldDB" id="D3DYN5"/>
<dbReference type="EC" id="1.1.1.85" evidence="8"/>
<name>D3DYN5_METRM</name>
<evidence type="ECO:0000256" key="5">
    <source>
        <dbReference type="ARBA" id="ARBA00023002"/>
    </source>
</evidence>
<dbReference type="FunFam" id="3.40.718.10:FF:000019">
    <property type="entry name" value="Homoisocitrate dehydrogenase"/>
    <property type="match status" value="1"/>
</dbReference>
<evidence type="ECO:0000256" key="3">
    <source>
        <dbReference type="ARBA" id="ARBA00022723"/>
    </source>
</evidence>
<dbReference type="RefSeq" id="WP_012954911.1">
    <property type="nucleotide sequence ID" value="NC_013790.1"/>
</dbReference>
<dbReference type="GO" id="GO:0006099">
    <property type="term" value="P:tricarboxylic acid cycle"/>
    <property type="evidence" value="ECO:0007669"/>
    <property type="project" value="TreeGrafter"/>
</dbReference>
<evidence type="ECO:0000256" key="6">
    <source>
        <dbReference type="ARBA" id="ARBA00023027"/>
    </source>
</evidence>
<dbReference type="SMART" id="SM01329">
    <property type="entry name" value="Iso_dh"/>
    <property type="match status" value="1"/>
</dbReference>
<evidence type="ECO:0000313" key="8">
    <source>
        <dbReference type="EMBL" id="ADC45955.1"/>
    </source>
</evidence>
<dbReference type="InterPro" id="IPR019818">
    <property type="entry name" value="IsoCit/isopropylmalate_DH_CS"/>
</dbReference>
<protein>
    <submittedName>
        <fullName evidence="8">3-isopropylmalate dehydrogenase LeuB</fullName>
        <ecNumber evidence="8">1.1.1.85</ecNumber>
    </submittedName>
</protein>
<dbReference type="GO" id="GO:0000287">
    <property type="term" value="F:magnesium ion binding"/>
    <property type="evidence" value="ECO:0007669"/>
    <property type="project" value="InterPro"/>
</dbReference>
<dbReference type="GO" id="GO:0009098">
    <property type="term" value="P:L-leucine biosynthetic process"/>
    <property type="evidence" value="ECO:0007669"/>
    <property type="project" value="InterPro"/>
</dbReference>
<dbReference type="KEGG" id="mru:mru_0103"/>
<dbReference type="InterPro" id="IPR011828">
    <property type="entry name" value="LEU3_arc"/>
</dbReference>
<dbReference type="InterPro" id="IPR024084">
    <property type="entry name" value="IsoPropMal-DH-like_dom"/>
</dbReference>